<dbReference type="Proteomes" id="UP000007838">
    <property type="component" value="Chromosome"/>
</dbReference>
<dbReference type="EMBL" id="CP002886">
    <property type="protein sequence ID" value="AEW72641.1"/>
    <property type="molecule type" value="Genomic_DNA"/>
</dbReference>
<gene>
    <name evidence="4" type="primary">rna</name>
    <name evidence="4" type="ORF">EcWSU1_01202</name>
</gene>
<dbReference type="CDD" id="cd01062">
    <property type="entry name" value="RNase_T2_prok"/>
    <property type="match status" value="1"/>
</dbReference>
<feature type="chain" id="PRO_5003510669" evidence="3">
    <location>
        <begin position="43"/>
        <end position="287"/>
    </location>
</feature>
<dbReference type="SUPFAM" id="SSF55895">
    <property type="entry name" value="Ribonuclease Rh-like"/>
    <property type="match status" value="1"/>
</dbReference>
<dbReference type="InterPro" id="IPR039378">
    <property type="entry name" value="RNase_T2_prok"/>
</dbReference>
<dbReference type="AlphaFoldDB" id="G8LE65"/>
<dbReference type="Pfam" id="PF00445">
    <property type="entry name" value="Ribonuclease_T2"/>
    <property type="match status" value="1"/>
</dbReference>
<evidence type="ECO:0000256" key="1">
    <source>
        <dbReference type="ARBA" id="ARBA00007469"/>
    </source>
</evidence>
<reference evidence="4 5" key="1">
    <citation type="journal article" date="2011" name="Stand. Genomic Sci.">
        <title>Complete genome of the onion pathogen Enterobacter cloacae EcWSU1.</title>
        <authorList>
            <person name="Humann J.L."/>
            <person name="Wildung M."/>
            <person name="Cheng C.H."/>
            <person name="Lee T."/>
            <person name="Stewart J.E."/>
            <person name="Drew J.C."/>
            <person name="Triplett E.W."/>
            <person name="Main D."/>
            <person name="Schroeder B.K."/>
        </authorList>
    </citation>
    <scope>NUCLEOTIDE SEQUENCE [LARGE SCALE GENOMIC DNA]</scope>
    <source>
        <strain evidence="4 5">EcWSU1</strain>
    </source>
</reference>
<evidence type="ECO:0000256" key="3">
    <source>
        <dbReference type="SAM" id="SignalP"/>
    </source>
</evidence>
<dbReference type="PANTHER" id="PTHR11240:SF22">
    <property type="entry name" value="RIBONUCLEASE T2"/>
    <property type="match status" value="1"/>
</dbReference>
<name>G8LE65_9ENTR</name>
<dbReference type="eggNOG" id="COG3719">
    <property type="taxonomic scope" value="Bacteria"/>
</dbReference>
<accession>G8LE65</accession>
<dbReference type="NCBIfam" id="NF007502">
    <property type="entry name" value="PRK10095.1"/>
    <property type="match status" value="1"/>
</dbReference>
<dbReference type="InterPro" id="IPR036430">
    <property type="entry name" value="RNase_T2-like_sf"/>
</dbReference>
<dbReference type="KEGG" id="eec:EcWSU1_01202"/>
<dbReference type="GO" id="GO:0033897">
    <property type="term" value="F:ribonuclease T2 activity"/>
    <property type="evidence" value="ECO:0007669"/>
    <property type="project" value="InterPro"/>
</dbReference>
<proteinExistence type="inferred from homology"/>
<evidence type="ECO:0000313" key="5">
    <source>
        <dbReference type="Proteomes" id="UP000007838"/>
    </source>
</evidence>
<feature type="signal peptide" evidence="3">
    <location>
        <begin position="1"/>
        <end position="42"/>
    </location>
</feature>
<dbReference type="PROSITE" id="PS00531">
    <property type="entry name" value="RNASE_T2_2"/>
    <property type="match status" value="1"/>
</dbReference>
<keyword evidence="3" id="KW-0732">Signal</keyword>
<organism evidence="4 5">
    <name type="scientific">Enterobacter ludwigii</name>
    <dbReference type="NCBI Taxonomy" id="299767"/>
    <lineage>
        <taxon>Bacteria</taxon>
        <taxon>Pseudomonadati</taxon>
        <taxon>Pseudomonadota</taxon>
        <taxon>Gammaproteobacteria</taxon>
        <taxon>Enterobacterales</taxon>
        <taxon>Enterobacteriaceae</taxon>
        <taxon>Enterobacter</taxon>
        <taxon>Enterobacter cloacae complex</taxon>
    </lineage>
</organism>
<dbReference type="PANTHER" id="PTHR11240">
    <property type="entry name" value="RIBONUCLEASE T2"/>
    <property type="match status" value="1"/>
</dbReference>
<protein>
    <submittedName>
        <fullName evidence="4">Ribonuclease I</fullName>
    </submittedName>
</protein>
<dbReference type="GO" id="GO:0003723">
    <property type="term" value="F:RNA binding"/>
    <property type="evidence" value="ECO:0007669"/>
    <property type="project" value="InterPro"/>
</dbReference>
<comment type="similarity">
    <text evidence="1 2">Belongs to the RNase T2 family.</text>
</comment>
<dbReference type="InterPro" id="IPR033130">
    <property type="entry name" value="RNase_T2_His_AS_2"/>
</dbReference>
<dbReference type="GO" id="GO:0006401">
    <property type="term" value="P:RNA catabolic process"/>
    <property type="evidence" value="ECO:0007669"/>
    <property type="project" value="TreeGrafter"/>
</dbReference>
<dbReference type="Gene3D" id="3.90.730.10">
    <property type="entry name" value="Ribonuclease T2-like"/>
    <property type="match status" value="1"/>
</dbReference>
<dbReference type="PROSITE" id="PS00530">
    <property type="entry name" value="RNASE_T2_1"/>
    <property type="match status" value="1"/>
</dbReference>
<evidence type="ECO:0000256" key="2">
    <source>
        <dbReference type="RuleBase" id="RU004328"/>
    </source>
</evidence>
<dbReference type="InterPro" id="IPR018188">
    <property type="entry name" value="RNase_T2_His_AS_1"/>
</dbReference>
<dbReference type="HOGENOM" id="CLU_066430_1_0_6"/>
<sequence>MCFNNFQKLFMLIRSGNHMFRKDIVIPSGAIALALCVFSAQADPLKATQYGDFDRYVLALSWQTGFCQSMADRNRNEPEECRLQKESDNKTDFLTVHGLWPGLPKSVAARGVDERRWMRFGCATRPIPNMPEVKASRKCAAAETGLSLSGAAKLNSVMPGAGGNSCLERYEYAKHGVCFGFDPDAYFGTMVRMNQEIKNSAVGKFLADNYGKTVSRRDFDSAVAKGWGKENVKAFKLTCNGNPSYLTEMQISLKAETINNPLSATSFAPQPHPGNCGKQFVIDKAGH</sequence>
<evidence type="ECO:0000313" key="4">
    <source>
        <dbReference type="EMBL" id="AEW72641.1"/>
    </source>
</evidence>
<dbReference type="InterPro" id="IPR001568">
    <property type="entry name" value="RNase_T2-like"/>
</dbReference>